<dbReference type="Pfam" id="PF01938">
    <property type="entry name" value="TRAM"/>
    <property type="match status" value="1"/>
</dbReference>
<proteinExistence type="inferred from homology"/>
<feature type="domain" description="MTTase N-terminal" evidence="11">
    <location>
        <begin position="139"/>
        <end position="261"/>
    </location>
</feature>
<evidence type="ECO:0000259" key="10">
    <source>
        <dbReference type="PROSITE" id="PS50926"/>
    </source>
</evidence>
<dbReference type="GO" id="GO:0005829">
    <property type="term" value="C:cytosol"/>
    <property type="evidence" value="ECO:0007669"/>
    <property type="project" value="TreeGrafter"/>
</dbReference>
<dbReference type="InterPro" id="IPR006463">
    <property type="entry name" value="MiaB_methiolase"/>
</dbReference>
<dbReference type="Gene3D" id="3.80.30.20">
    <property type="entry name" value="tm_1862 like domain"/>
    <property type="match status" value="1"/>
</dbReference>
<sequence length="644" mass="72945">MAIFKTVRPRVLSVYQRVRESHNMLQGPGYRLFSSVQREITNCSSFAARKRSGSYRIFSAHSWYIDKSEGFGRCSHLHTSSYISNSSNTPKASRKLKEGPGLEHFIANSGLPQRALSVRELEKVSHPYVQVEDISGNGRKVYFDVYGCQMNVSDTEVAWSVLKDHGYVRATQLEQADVVLVMTCAIREGAEDKVWNKLEYLRALKKKRLGRKNAPPMKVGVLGCMAERLKKKLVEQEKSVDVVAGPDSYRDLPRLLALVDKGEAAVNVLLSLEETYADIVPVSLTTSRMSAFISVMRGCDNMCSYCIVPFTRGRERSRDIQSILDEVRHLSDQGVKEITLLGQNVNSYRDVSETNHQGLSVTKNDETQLVKGFKTLYKPKKGGLRFADLLDKVSQINPEIRIRFTSPHPKDFPDEVLYLIKERNNICKQIHLPAQSGNTRILEVMRRGYTREAYIELVAHIRSLIPNVALSSDFICGFCSETESEFQDTLTLLETIKYNFCYLFPYSLREKTLAHRKLVDDVPQSVKVERLNRMVDVFRSEATKVNRDQIGQQQLVLVEGISKRSKLHLVGRNDGNTRVIFPNVEVENDSGATEQIQPGDYISVMITDSSSQVLKGIPLRLTTLQAGTSDSNEQYLIFKRSESY</sequence>
<dbReference type="GO" id="GO:0035597">
    <property type="term" value="F:tRNA-2-methylthio-N(6)-dimethylallyladenosine(37) synthase activity"/>
    <property type="evidence" value="ECO:0007669"/>
    <property type="project" value="TreeGrafter"/>
</dbReference>
<comment type="cofactor">
    <cofactor evidence="1">
        <name>[4Fe-4S] cluster</name>
        <dbReference type="ChEBI" id="CHEBI:49883"/>
    </cofactor>
</comment>
<comment type="similarity">
    <text evidence="2">Belongs to the methylthiotransferase family. MiaB subfamily.</text>
</comment>
<feature type="domain" description="Radical SAM core" evidence="12">
    <location>
        <begin position="285"/>
        <end position="544"/>
    </location>
</feature>
<dbReference type="SUPFAM" id="SSF102114">
    <property type="entry name" value="Radical SAM enzymes"/>
    <property type="match status" value="1"/>
</dbReference>
<dbReference type="PROSITE" id="PS50926">
    <property type="entry name" value="TRAM"/>
    <property type="match status" value="1"/>
</dbReference>
<evidence type="ECO:0000313" key="14">
    <source>
        <dbReference type="Proteomes" id="UP000324222"/>
    </source>
</evidence>
<dbReference type="GO" id="GO:0005739">
    <property type="term" value="C:mitochondrion"/>
    <property type="evidence" value="ECO:0007669"/>
    <property type="project" value="TreeGrafter"/>
</dbReference>
<dbReference type="GO" id="GO:0060255">
    <property type="term" value="P:regulation of macromolecule metabolic process"/>
    <property type="evidence" value="ECO:0007669"/>
    <property type="project" value="UniProtKB-ARBA"/>
</dbReference>
<evidence type="ECO:0000313" key="13">
    <source>
        <dbReference type="EMBL" id="MPC18073.1"/>
    </source>
</evidence>
<keyword evidence="14" id="KW-1185">Reference proteome</keyword>
<dbReference type="InterPro" id="IPR007197">
    <property type="entry name" value="rSAM"/>
</dbReference>
<keyword evidence="5" id="KW-0479">Metal-binding</keyword>
<evidence type="ECO:0000256" key="5">
    <source>
        <dbReference type="ARBA" id="ARBA00022723"/>
    </source>
</evidence>
<dbReference type="Proteomes" id="UP000324222">
    <property type="component" value="Unassembled WGS sequence"/>
</dbReference>
<evidence type="ECO:0000256" key="9">
    <source>
        <dbReference type="ARBA" id="ARBA00074452"/>
    </source>
</evidence>
<keyword evidence="7" id="KW-0411">Iron-sulfur</keyword>
<evidence type="ECO:0000256" key="1">
    <source>
        <dbReference type="ARBA" id="ARBA00001966"/>
    </source>
</evidence>
<dbReference type="SFLD" id="SFLDG01082">
    <property type="entry name" value="B12-binding_domain_containing"/>
    <property type="match status" value="1"/>
</dbReference>
<dbReference type="InterPro" id="IPR013848">
    <property type="entry name" value="Methylthiotransferase_N"/>
</dbReference>
<dbReference type="Pfam" id="PF04055">
    <property type="entry name" value="Radical_SAM"/>
    <property type="match status" value="1"/>
</dbReference>
<feature type="domain" description="TRAM" evidence="10">
    <location>
        <begin position="547"/>
        <end position="620"/>
    </location>
</feature>
<dbReference type="NCBIfam" id="TIGR00089">
    <property type="entry name" value="MiaB/RimO family radical SAM methylthiotransferase"/>
    <property type="match status" value="1"/>
</dbReference>
<dbReference type="GO" id="GO:0080090">
    <property type="term" value="P:regulation of primary metabolic process"/>
    <property type="evidence" value="ECO:0007669"/>
    <property type="project" value="UniProtKB-ARBA"/>
</dbReference>
<dbReference type="PANTHER" id="PTHR43020">
    <property type="entry name" value="CDK5 REGULATORY SUBUNIT-ASSOCIATED PROTEIN 1"/>
    <property type="match status" value="1"/>
</dbReference>
<dbReference type="Pfam" id="PF00919">
    <property type="entry name" value="UPF0004"/>
    <property type="match status" value="1"/>
</dbReference>
<dbReference type="PROSITE" id="PS51449">
    <property type="entry name" value="MTTASE_N"/>
    <property type="match status" value="1"/>
</dbReference>
<dbReference type="SFLD" id="SFLDF00413">
    <property type="entry name" value="CDK5RAP1"/>
    <property type="match status" value="1"/>
</dbReference>
<gene>
    <name evidence="13" type="primary">Cdk5rap1</name>
    <name evidence="13" type="ORF">E2C01_010946</name>
</gene>
<accession>A0A5B7DA32</accession>
<organism evidence="13 14">
    <name type="scientific">Portunus trituberculatus</name>
    <name type="common">Swimming crab</name>
    <name type="synonym">Neptunus trituberculatus</name>
    <dbReference type="NCBI Taxonomy" id="210409"/>
    <lineage>
        <taxon>Eukaryota</taxon>
        <taxon>Metazoa</taxon>
        <taxon>Ecdysozoa</taxon>
        <taxon>Arthropoda</taxon>
        <taxon>Crustacea</taxon>
        <taxon>Multicrustacea</taxon>
        <taxon>Malacostraca</taxon>
        <taxon>Eumalacostraca</taxon>
        <taxon>Eucarida</taxon>
        <taxon>Decapoda</taxon>
        <taxon>Pleocyemata</taxon>
        <taxon>Brachyura</taxon>
        <taxon>Eubrachyura</taxon>
        <taxon>Portunoidea</taxon>
        <taxon>Portunidae</taxon>
        <taxon>Portuninae</taxon>
        <taxon>Portunus</taxon>
    </lineage>
</organism>
<evidence type="ECO:0000256" key="7">
    <source>
        <dbReference type="ARBA" id="ARBA00023014"/>
    </source>
</evidence>
<keyword evidence="6" id="KW-0408">Iron</keyword>
<dbReference type="EMBL" id="VSRR010000645">
    <property type="protein sequence ID" value="MPC18073.1"/>
    <property type="molecule type" value="Genomic_DNA"/>
</dbReference>
<evidence type="ECO:0000256" key="8">
    <source>
        <dbReference type="ARBA" id="ARBA00053923"/>
    </source>
</evidence>
<dbReference type="GO" id="GO:0046872">
    <property type="term" value="F:metal ion binding"/>
    <property type="evidence" value="ECO:0007669"/>
    <property type="project" value="UniProtKB-KW"/>
</dbReference>
<comment type="caution">
    <text evidence="13">The sequence shown here is derived from an EMBL/GenBank/DDBJ whole genome shotgun (WGS) entry which is preliminary data.</text>
</comment>
<dbReference type="InterPro" id="IPR038135">
    <property type="entry name" value="Methylthiotransferase_N_sf"/>
</dbReference>
<dbReference type="InterPro" id="IPR020612">
    <property type="entry name" value="Methylthiotransferase_CS"/>
</dbReference>
<dbReference type="OrthoDB" id="190098at2759"/>
<dbReference type="PANTHER" id="PTHR43020:SF2">
    <property type="entry name" value="MITOCHONDRIAL TRNA METHYLTHIOTRANSFERASE CDK5RAP1"/>
    <property type="match status" value="1"/>
</dbReference>
<keyword evidence="3" id="KW-0004">4Fe-4S</keyword>
<reference evidence="13 14" key="1">
    <citation type="submission" date="2019-05" db="EMBL/GenBank/DDBJ databases">
        <title>Another draft genome of Portunus trituberculatus and its Hox gene families provides insights of decapod evolution.</title>
        <authorList>
            <person name="Jeong J.-H."/>
            <person name="Song I."/>
            <person name="Kim S."/>
            <person name="Choi T."/>
            <person name="Kim D."/>
            <person name="Ryu S."/>
            <person name="Kim W."/>
        </authorList>
    </citation>
    <scope>NUCLEOTIDE SEQUENCE [LARGE SCALE GENOMIC DNA]</scope>
    <source>
        <tissue evidence="13">Muscle</tissue>
    </source>
</reference>
<dbReference type="FunFam" id="3.80.30.20:FF:000003">
    <property type="entry name" value="CDK5 regulatory subunit-associated protein 1"/>
    <property type="match status" value="1"/>
</dbReference>
<dbReference type="SFLD" id="SFLDS00029">
    <property type="entry name" value="Radical_SAM"/>
    <property type="match status" value="1"/>
</dbReference>
<dbReference type="SMART" id="SM00729">
    <property type="entry name" value="Elp3"/>
    <property type="match status" value="1"/>
</dbReference>
<keyword evidence="4" id="KW-0949">S-adenosyl-L-methionine</keyword>
<evidence type="ECO:0000259" key="11">
    <source>
        <dbReference type="PROSITE" id="PS51449"/>
    </source>
</evidence>
<evidence type="ECO:0000256" key="4">
    <source>
        <dbReference type="ARBA" id="ARBA00022691"/>
    </source>
</evidence>
<dbReference type="PROSITE" id="PS01278">
    <property type="entry name" value="MTTASE_RADICAL"/>
    <property type="match status" value="1"/>
</dbReference>
<dbReference type="SFLD" id="SFLDG01061">
    <property type="entry name" value="methylthiotransferase"/>
    <property type="match status" value="1"/>
</dbReference>
<comment type="function">
    <text evidence="8">Potential regulator of CDK5 activity.</text>
</comment>
<dbReference type="InterPro" id="IPR005839">
    <property type="entry name" value="Methylthiotransferase"/>
</dbReference>
<dbReference type="InterPro" id="IPR023404">
    <property type="entry name" value="rSAM_horseshoe"/>
</dbReference>
<dbReference type="Gene3D" id="3.40.50.12160">
    <property type="entry name" value="Methylthiotransferase, N-terminal domain"/>
    <property type="match status" value="1"/>
</dbReference>
<dbReference type="FunFam" id="3.40.50.12160:FF:000003">
    <property type="entry name" value="CDK5 regulatory subunit-associated protein 1"/>
    <property type="match status" value="1"/>
</dbReference>
<dbReference type="InterPro" id="IPR058240">
    <property type="entry name" value="rSAM_sf"/>
</dbReference>
<evidence type="ECO:0000259" key="12">
    <source>
        <dbReference type="PROSITE" id="PS51918"/>
    </source>
</evidence>
<evidence type="ECO:0000256" key="6">
    <source>
        <dbReference type="ARBA" id="ARBA00023004"/>
    </source>
</evidence>
<dbReference type="InterPro" id="IPR002792">
    <property type="entry name" value="TRAM_dom"/>
</dbReference>
<dbReference type="PROSITE" id="PS51918">
    <property type="entry name" value="RADICAL_SAM"/>
    <property type="match status" value="1"/>
</dbReference>
<name>A0A5B7DA32_PORTR</name>
<protein>
    <recommendedName>
        <fullName evidence="9">CDK5RAP1-like protein</fullName>
    </recommendedName>
</protein>
<dbReference type="AlphaFoldDB" id="A0A5B7DA32"/>
<dbReference type="GO" id="GO:0051539">
    <property type="term" value="F:4 iron, 4 sulfur cluster binding"/>
    <property type="evidence" value="ECO:0007669"/>
    <property type="project" value="UniProtKB-KW"/>
</dbReference>
<dbReference type="SFLD" id="SFLDF00273">
    <property type="entry name" value="(dimethylallyl)adenosine_tRNA"/>
    <property type="match status" value="1"/>
</dbReference>
<dbReference type="InterPro" id="IPR006638">
    <property type="entry name" value="Elp3/MiaA/NifB-like_rSAM"/>
</dbReference>
<evidence type="ECO:0000256" key="3">
    <source>
        <dbReference type="ARBA" id="ARBA00022485"/>
    </source>
</evidence>
<evidence type="ECO:0000256" key="2">
    <source>
        <dbReference type="ARBA" id="ARBA00009815"/>
    </source>
</evidence>